<keyword evidence="3" id="KW-0560">Oxidoreductase</keyword>
<dbReference type="RefSeq" id="WP_201328365.1">
    <property type="nucleotide sequence ID" value="NZ_AP017470.1"/>
</dbReference>
<dbReference type="InterPro" id="IPR000415">
    <property type="entry name" value="Nitroreductase-like"/>
</dbReference>
<dbReference type="KEGG" id="thyd:TTHT_0430"/>
<evidence type="ECO:0000256" key="1">
    <source>
        <dbReference type="ARBA" id="ARBA00022630"/>
    </source>
</evidence>
<name>A0A7R6SXZ3_9BACT</name>
<protein>
    <submittedName>
        <fullName evidence="5">Nitroreductase</fullName>
    </submittedName>
</protein>
<keyword evidence="6" id="KW-1185">Reference proteome</keyword>
<dbReference type="CDD" id="cd02150">
    <property type="entry name" value="nitroreductase"/>
    <property type="match status" value="1"/>
</dbReference>
<dbReference type="InterPro" id="IPR050627">
    <property type="entry name" value="Nitroreductase/BluB"/>
</dbReference>
<evidence type="ECO:0000313" key="5">
    <source>
        <dbReference type="EMBL" id="BBB32026.1"/>
    </source>
</evidence>
<keyword evidence="1" id="KW-0285">Flavoprotein</keyword>
<sequence>MDLIKAIFQRRSIRKYRNKPVEKHILMQLVKYGMYAPTARNTRSWHFYIVSDREKLDEVAKKHPYAGMLKTAGGAILVCGDKSIEPMEGYLSLNCANACENIMLGALEHGLGTCWIAVYPREERIKLVSEIFNLPENHLPIALISVGYPDEEKQILDRFEKEKITFI</sequence>
<dbReference type="GO" id="GO:0016491">
    <property type="term" value="F:oxidoreductase activity"/>
    <property type="evidence" value="ECO:0007669"/>
    <property type="project" value="UniProtKB-KW"/>
</dbReference>
<proteinExistence type="predicted"/>
<dbReference type="Proteomes" id="UP000595564">
    <property type="component" value="Chromosome"/>
</dbReference>
<gene>
    <name evidence="5" type="ORF">TTHT_0430</name>
</gene>
<dbReference type="PANTHER" id="PTHR23026:SF90">
    <property type="entry name" value="IODOTYROSINE DEIODINASE 1"/>
    <property type="match status" value="1"/>
</dbReference>
<keyword evidence="2" id="KW-0288">FMN</keyword>
<evidence type="ECO:0000259" key="4">
    <source>
        <dbReference type="Pfam" id="PF00881"/>
    </source>
</evidence>
<dbReference type="EMBL" id="AP017470">
    <property type="protein sequence ID" value="BBB32026.1"/>
    <property type="molecule type" value="Genomic_DNA"/>
</dbReference>
<accession>A0A7R6SXZ3</accession>
<dbReference type="Pfam" id="PF00881">
    <property type="entry name" value="Nitroreductase"/>
    <property type="match status" value="1"/>
</dbReference>
<organism evidence="5 6">
    <name type="scientific">Thermotomaculum hydrothermale</name>
    <dbReference type="NCBI Taxonomy" id="981385"/>
    <lineage>
        <taxon>Bacteria</taxon>
        <taxon>Pseudomonadati</taxon>
        <taxon>Acidobacteriota</taxon>
        <taxon>Holophagae</taxon>
        <taxon>Thermotomaculales</taxon>
        <taxon>Thermotomaculaceae</taxon>
        <taxon>Thermotomaculum</taxon>
    </lineage>
</organism>
<feature type="domain" description="Nitroreductase" evidence="4">
    <location>
        <begin position="7"/>
        <end position="148"/>
    </location>
</feature>
<dbReference type="SUPFAM" id="SSF55469">
    <property type="entry name" value="FMN-dependent nitroreductase-like"/>
    <property type="match status" value="1"/>
</dbReference>
<evidence type="ECO:0000256" key="3">
    <source>
        <dbReference type="ARBA" id="ARBA00023002"/>
    </source>
</evidence>
<dbReference type="AlphaFoldDB" id="A0A7R6SXZ3"/>
<dbReference type="InterPro" id="IPR029479">
    <property type="entry name" value="Nitroreductase"/>
</dbReference>
<dbReference type="Gene3D" id="3.40.109.10">
    <property type="entry name" value="NADH Oxidase"/>
    <property type="match status" value="1"/>
</dbReference>
<evidence type="ECO:0000256" key="2">
    <source>
        <dbReference type="ARBA" id="ARBA00022643"/>
    </source>
</evidence>
<reference evidence="5 6" key="1">
    <citation type="journal article" date="2012" name="Extremophiles">
        <title>Thermotomaculum hydrothermale gen. nov., sp. nov., a novel heterotrophic thermophile within the phylum Acidobacteria from a deep-sea hydrothermal vent chimney in the Southern Okinawa Trough.</title>
        <authorList>
            <person name="Izumi H."/>
            <person name="Nunoura T."/>
            <person name="Miyazaki M."/>
            <person name="Mino S."/>
            <person name="Toki T."/>
            <person name="Takai K."/>
            <person name="Sako Y."/>
            <person name="Sawabe T."/>
            <person name="Nakagawa S."/>
        </authorList>
    </citation>
    <scope>NUCLEOTIDE SEQUENCE [LARGE SCALE GENOMIC DNA]</scope>
    <source>
        <strain evidence="5 6">AC55</strain>
    </source>
</reference>
<dbReference type="PANTHER" id="PTHR23026">
    <property type="entry name" value="NADPH NITROREDUCTASE"/>
    <property type="match status" value="1"/>
</dbReference>
<evidence type="ECO:0000313" key="6">
    <source>
        <dbReference type="Proteomes" id="UP000595564"/>
    </source>
</evidence>